<evidence type="ECO:0000313" key="12">
    <source>
        <dbReference type="Proteomes" id="UP000604825"/>
    </source>
</evidence>
<dbReference type="AlphaFoldDB" id="A0A811N2C8"/>
<evidence type="ECO:0000256" key="4">
    <source>
        <dbReference type="ARBA" id="ARBA00022833"/>
    </source>
</evidence>
<dbReference type="InterPro" id="IPR027417">
    <property type="entry name" value="P-loop_NTPase"/>
</dbReference>
<dbReference type="InterPro" id="IPR042108">
    <property type="entry name" value="GTPase_HflX_N_sf"/>
</dbReference>
<proteinExistence type="predicted"/>
<dbReference type="PANTHER" id="PTHR10229:SF8">
    <property type="entry name" value="GTPASE HFLX"/>
    <property type="match status" value="1"/>
</dbReference>
<dbReference type="GO" id="GO:0008270">
    <property type="term" value="F:zinc ion binding"/>
    <property type="evidence" value="ECO:0007669"/>
    <property type="project" value="UniProtKB-KW"/>
</dbReference>
<feature type="region of interest" description="Disordered" evidence="8">
    <location>
        <begin position="914"/>
        <end position="942"/>
    </location>
</feature>
<dbReference type="InterPro" id="IPR016496">
    <property type="entry name" value="GTPase_HflX"/>
</dbReference>
<feature type="compositionally biased region" description="Basic residues" evidence="8">
    <location>
        <begin position="921"/>
        <end position="936"/>
    </location>
</feature>
<dbReference type="InterPro" id="IPR030394">
    <property type="entry name" value="G_HFLX_dom"/>
</dbReference>
<dbReference type="PROSITE" id="PS50966">
    <property type="entry name" value="ZF_SWIM"/>
    <property type="match status" value="1"/>
</dbReference>
<name>A0A811N2C8_9POAL</name>
<sequence>MLRGAISRLGARLRLHADPSPASPYLRALSTRRGKRSSPTVSPADSDDEGPLRGLFVLSRDPECPPRLLVVQPRLRPGSLLDSELAEALNLANSLEEPRDGFYHSEFGAKGAPPHLVVQNPASRGRSHADTYFGPGTVDNVKCYLRASESEEYVDAVFVNAILSGIQQRNLEVAWGKPVLDRVGLIIEIFNAHAETKEAKLQSELAALMYMKTRLVRVRGPGGRLTFGPSGEAEVVSARGRGSGGRGFMSGAGETELQLQRRRIQERRVSLLAQIEDVRRTRAIQRSSRKRHGGSFGQELVTVAVVGYTNAGKSTLVSALSEADLYSDDRLFATVDPRLRSVILPSGRKALLSDTVGFISDLPVQLVEAFRATLEEVVEADMLVHVLDSSASNLEEHRSTVLQVLQQIGVSQEKINSMIEVWNKIDLVDENVTSDGIEDEIFLTEGEEEDDIFSEDDVPSEQSSFDSVDDGADSEYLSEENFEDSNDEVSSKESFSEPTEMEAMKELSSKECFGELRVPDTNGCTLPQPTSTCRVKTSAVTGTGLQELLALIDRKLTEQQTVVQRSYGPFDRKWRPSSVDDLVKGCLQDIRSYRDIALINSKSELPLSGYAEQIDPRNAFRIHVCVDKYTATGDYDDSVELWERRRKISVAMSGDILPAIIHQLNAASKGLGHLKVLKGNPREAEVAIWYQGEEIRRHVVYLEEQTCTCREWQVSGMPCSHALAVITVERQPDMSKYVHEAYNKGFKVFPPMVKDPKPLGRTKKNRTLSCLERSGKPTRQVTCKGCGELGHRATSWRCSLTGTKKRKRTKKTATKPGRKKQKTIEDSAEVGEETPRAKRAAARNEVVVGEETPRAKRAATREAKATAEAAGAAREAIAQPPCLALVPVAASMEAAPPCQRRLDLEEPMGLEIVPTAAPKKMTPRKKQLASKVKKSTPTKAAN</sequence>
<keyword evidence="6" id="KW-0342">GTP-binding</keyword>
<keyword evidence="3 7" id="KW-0863">Zinc-finger</keyword>
<dbReference type="EMBL" id="CAJGYO010000002">
    <property type="protein sequence ID" value="CAD6214368.1"/>
    <property type="molecule type" value="Genomic_DNA"/>
</dbReference>
<dbReference type="CDD" id="cd01878">
    <property type="entry name" value="HflX"/>
    <property type="match status" value="1"/>
</dbReference>
<reference evidence="11" key="1">
    <citation type="submission" date="2020-10" db="EMBL/GenBank/DDBJ databases">
        <authorList>
            <person name="Han B."/>
            <person name="Lu T."/>
            <person name="Zhao Q."/>
            <person name="Huang X."/>
            <person name="Zhao Y."/>
        </authorList>
    </citation>
    <scope>NUCLEOTIDE SEQUENCE</scope>
</reference>
<comment type="caution">
    <text evidence="11">The sequence shown here is derived from an EMBL/GenBank/DDBJ whole genome shotgun (WGS) entry which is preliminary data.</text>
</comment>
<feature type="region of interest" description="Disordered" evidence="8">
    <location>
        <begin position="20"/>
        <end position="55"/>
    </location>
</feature>
<protein>
    <recommendedName>
        <fullName evidence="13">GTP-binding protein</fullName>
    </recommendedName>
</protein>
<feature type="compositionally biased region" description="Acidic residues" evidence="8">
    <location>
        <begin position="467"/>
        <end position="487"/>
    </location>
</feature>
<dbReference type="InterPro" id="IPR007527">
    <property type="entry name" value="Znf_SWIM"/>
</dbReference>
<dbReference type="Gene3D" id="3.40.50.11060">
    <property type="entry name" value="GTPase HflX, N-terminal domain"/>
    <property type="match status" value="1"/>
</dbReference>
<evidence type="ECO:0000313" key="11">
    <source>
        <dbReference type="EMBL" id="CAD6214368.1"/>
    </source>
</evidence>
<keyword evidence="5" id="KW-0460">Magnesium</keyword>
<organism evidence="11 12">
    <name type="scientific">Miscanthus lutarioriparius</name>
    <dbReference type="NCBI Taxonomy" id="422564"/>
    <lineage>
        <taxon>Eukaryota</taxon>
        <taxon>Viridiplantae</taxon>
        <taxon>Streptophyta</taxon>
        <taxon>Embryophyta</taxon>
        <taxon>Tracheophyta</taxon>
        <taxon>Spermatophyta</taxon>
        <taxon>Magnoliopsida</taxon>
        <taxon>Liliopsida</taxon>
        <taxon>Poales</taxon>
        <taxon>Poaceae</taxon>
        <taxon>PACMAD clade</taxon>
        <taxon>Panicoideae</taxon>
        <taxon>Andropogonodae</taxon>
        <taxon>Andropogoneae</taxon>
        <taxon>Saccharinae</taxon>
        <taxon>Miscanthus</taxon>
    </lineage>
</organism>
<dbReference type="OrthoDB" id="10268034at2759"/>
<evidence type="ECO:0000256" key="1">
    <source>
        <dbReference type="ARBA" id="ARBA00022723"/>
    </source>
</evidence>
<dbReference type="PROSITE" id="PS51705">
    <property type="entry name" value="G_HFLX"/>
    <property type="match status" value="1"/>
</dbReference>
<dbReference type="Pfam" id="PF01926">
    <property type="entry name" value="MMR_HSR1"/>
    <property type="match status" value="1"/>
</dbReference>
<keyword evidence="12" id="KW-1185">Reference proteome</keyword>
<dbReference type="InterPro" id="IPR032305">
    <property type="entry name" value="GTP-bd_M"/>
</dbReference>
<accession>A0A811N2C8</accession>
<dbReference type="FunFam" id="3.40.50.11060:FF:000003">
    <property type="entry name" value="GTP-binding protein chloroplastic"/>
    <property type="match status" value="1"/>
</dbReference>
<evidence type="ECO:0000256" key="8">
    <source>
        <dbReference type="SAM" id="MobiDB-lite"/>
    </source>
</evidence>
<dbReference type="Pfam" id="PF13167">
    <property type="entry name" value="GTP-bdg_N"/>
    <property type="match status" value="1"/>
</dbReference>
<dbReference type="Proteomes" id="UP000604825">
    <property type="component" value="Unassembled WGS sequence"/>
</dbReference>
<dbReference type="SUPFAM" id="SSF52540">
    <property type="entry name" value="P-loop containing nucleoside triphosphate hydrolases"/>
    <property type="match status" value="1"/>
</dbReference>
<dbReference type="GO" id="GO:0005525">
    <property type="term" value="F:GTP binding"/>
    <property type="evidence" value="ECO:0007669"/>
    <property type="project" value="UniProtKB-KW"/>
</dbReference>
<evidence type="ECO:0000256" key="5">
    <source>
        <dbReference type="ARBA" id="ARBA00022842"/>
    </source>
</evidence>
<dbReference type="Gene3D" id="3.40.50.300">
    <property type="entry name" value="P-loop containing nucleotide triphosphate hydrolases"/>
    <property type="match status" value="1"/>
</dbReference>
<evidence type="ECO:0000256" key="6">
    <source>
        <dbReference type="ARBA" id="ARBA00023134"/>
    </source>
</evidence>
<feature type="compositionally biased region" description="Acidic residues" evidence="8">
    <location>
        <begin position="445"/>
        <end position="459"/>
    </location>
</feature>
<feature type="region of interest" description="Disordered" evidence="8">
    <location>
        <begin position="802"/>
        <end position="840"/>
    </location>
</feature>
<dbReference type="GO" id="GO:0043022">
    <property type="term" value="F:ribosome binding"/>
    <property type="evidence" value="ECO:0007669"/>
    <property type="project" value="TreeGrafter"/>
</dbReference>
<keyword evidence="2" id="KW-0547">Nucleotide-binding</keyword>
<gene>
    <name evidence="11" type="ORF">NCGR_LOCUS9785</name>
</gene>
<keyword evidence="1" id="KW-0479">Metal-binding</keyword>
<dbReference type="Pfam" id="PF04434">
    <property type="entry name" value="SWIM"/>
    <property type="match status" value="1"/>
</dbReference>
<feature type="domain" description="SWIM-type" evidence="9">
    <location>
        <begin position="698"/>
        <end position="730"/>
    </location>
</feature>
<feature type="domain" description="Hflx-type G" evidence="10">
    <location>
        <begin position="301"/>
        <end position="560"/>
    </location>
</feature>
<evidence type="ECO:0000259" key="9">
    <source>
        <dbReference type="PROSITE" id="PS50966"/>
    </source>
</evidence>
<keyword evidence="4" id="KW-0862">Zinc</keyword>
<dbReference type="SMART" id="SM00575">
    <property type="entry name" value="ZnF_PMZ"/>
    <property type="match status" value="1"/>
</dbReference>
<evidence type="ECO:0008006" key="13">
    <source>
        <dbReference type="Google" id="ProtNLM"/>
    </source>
</evidence>
<dbReference type="NCBIfam" id="TIGR03156">
    <property type="entry name" value="GTP_HflX"/>
    <property type="match status" value="1"/>
</dbReference>
<dbReference type="Pfam" id="PF16360">
    <property type="entry name" value="GTP-bdg_M"/>
    <property type="match status" value="1"/>
</dbReference>
<dbReference type="GO" id="GO:0005737">
    <property type="term" value="C:cytoplasm"/>
    <property type="evidence" value="ECO:0007669"/>
    <property type="project" value="TreeGrafter"/>
</dbReference>
<dbReference type="PRINTS" id="PR00326">
    <property type="entry name" value="GTP1OBG"/>
</dbReference>
<evidence type="ECO:0000259" key="10">
    <source>
        <dbReference type="PROSITE" id="PS51705"/>
    </source>
</evidence>
<evidence type="ECO:0000256" key="2">
    <source>
        <dbReference type="ARBA" id="ARBA00022741"/>
    </source>
</evidence>
<dbReference type="PANTHER" id="PTHR10229">
    <property type="entry name" value="GTP-BINDING PROTEIN HFLX"/>
    <property type="match status" value="1"/>
</dbReference>
<feature type="compositionally biased region" description="Basic residues" evidence="8">
    <location>
        <begin position="803"/>
        <end position="821"/>
    </location>
</feature>
<dbReference type="InterPro" id="IPR025121">
    <property type="entry name" value="GTPase_HflX_N"/>
</dbReference>
<dbReference type="InterPro" id="IPR006564">
    <property type="entry name" value="Znf_PMZ"/>
</dbReference>
<dbReference type="InterPro" id="IPR006073">
    <property type="entry name" value="GTP-bd"/>
</dbReference>
<evidence type="ECO:0000256" key="7">
    <source>
        <dbReference type="PROSITE-ProRule" id="PRU00325"/>
    </source>
</evidence>
<dbReference type="FunFam" id="3.40.50.300:FF:001888">
    <property type="entry name" value="GTP-binding protein chloroplastic"/>
    <property type="match status" value="1"/>
</dbReference>
<evidence type="ECO:0000256" key="3">
    <source>
        <dbReference type="ARBA" id="ARBA00022771"/>
    </source>
</evidence>
<feature type="region of interest" description="Disordered" evidence="8">
    <location>
        <begin position="445"/>
        <end position="503"/>
    </location>
</feature>